<proteinExistence type="inferred from homology"/>
<dbReference type="SUPFAM" id="SSF88659">
    <property type="entry name" value="Sigma3 and sigma4 domains of RNA polymerase sigma factors"/>
    <property type="match status" value="2"/>
</dbReference>
<evidence type="ECO:0000256" key="5">
    <source>
        <dbReference type="ARBA" id="ARBA00023163"/>
    </source>
</evidence>
<dbReference type="InterPro" id="IPR036388">
    <property type="entry name" value="WH-like_DNA-bd_sf"/>
</dbReference>
<dbReference type="EMBL" id="CP009788">
    <property type="protein sequence ID" value="AJE03382.1"/>
    <property type="molecule type" value="Genomic_DNA"/>
</dbReference>
<dbReference type="Pfam" id="PF04545">
    <property type="entry name" value="Sigma70_r4"/>
    <property type="match status" value="1"/>
</dbReference>
<evidence type="ECO:0000256" key="2">
    <source>
        <dbReference type="ARBA" id="ARBA00023015"/>
    </source>
</evidence>
<comment type="similarity">
    <text evidence="1">Belongs to the sigma-70 factor family.</text>
</comment>
<dbReference type="Gene3D" id="1.10.10.10">
    <property type="entry name" value="Winged helix-like DNA-binding domain superfamily/Winged helix DNA-binding domain"/>
    <property type="match status" value="2"/>
</dbReference>
<dbReference type="AlphaFoldDB" id="A0A0B5B9X9"/>
<evidence type="ECO:0000256" key="4">
    <source>
        <dbReference type="ARBA" id="ARBA00023125"/>
    </source>
</evidence>
<protein>
    <submittedName>
        <fullName evidence="8">RNA polymerase sigma factor rpoD</fullName>
    </submittedName>
</protein>
<dbReference type="InterPro" id="IPR013324">
    <property type="entry name" value="RNA_pol_sigma_r3/r4-like"/>
</dbReference>
<dbReference type="PANTHER" id="PTHR30603:SF60">
    <property type="entry name" value="RNA POLYMERASE SIGMA FACTOR RPOD"/>
    <property type="match status" value="1"/>
</dbReference>
<dbReference type="Proteomes" id="UP000057609">
    <property type="component" value="Chromosome"/>
</dbReference>
<dbReference type="PROSITE" id="PS00715">
    <property type="entry name" value="SIGMA70_1"/>
    <property type="match status" value="1"/>
</dbReference>
<dbReference type="FunFam" id="1.10.601.10:FF:000001">
    <property type="entry name" value="RNA polymerase sigma factor SigA"/>
    <property type="match status" value="1"/>
</dbReference>
<dbReference type="GO" id="GO:0016987">
    <property type="term" value="F:sigma factor activity"/>
    <property type="evidence" value="ECO:0007669"/>
    <property type="project" value="UniProtKB-KW"/>
</dbReference>
<dbReference type="RefSeq" id="WP_039742188.1">
    <property type="nucleotide sequence ID" value="NZ_CP009788.1"/>
</dbReference>
<dbReference type="Gene3D" id="1.20.120.1810">
    <property type="match status" value="1"/>
</dbReference>
<keyword evidence="3" id="KW-0731">Sigma factor</keyword>
<feature type="compositionally biased region" description="Acidic residues" evidence="6">
    <location>
        <begin position="1"/>
        <end position="23"/>
    </location>
</feature>
<evidence type="ECO:0000313" key="9">
    <source>
        <dbReference type="Proteomes" id="UP000057609"/>
    </source>
</evidence>
<keyword evidence="5" id="KW-0804">Transcription</keyword>
<name>A0A0B5B9X9_9BACT</name>
<dbReference type="Gene3D" id="1.10.601.10">
    <property type="entry name" value="RNA Polymerase Primary Sigma Factor"/>
    <property type="match status" value="1"/>
</dbReference>
<dbReference type="HOGENOM" id="CLU_014793_3_5_7"/>
<dbReference type="CDD" id="cd06171">
    <property type="entry name" value="Sigma70_r4"/>
    <property type="match status" value="1"/>
</dbReference>
<dbReference type="PANTHER" id="PTHR30603">
    <property type="entry name" value="RNA POLYMERASE SIGMA FACTOR RPO"/>
    <property type="match status" value="1"/>
</dbReference>
<dbReference type="Pfam" id="PF04539">
    <property type="entry name" value="Sigma70_r3"/>
    <property type="match status" value="1"/>
</dbReference>
<feature type="region of interest" description="Disordered" evidence="6">
    <location>
        <begin position="1"/>
        <end position="41"/>
    </location>
</feature>
<dbReference type="InterPro" id="IPR009042">
    <property type="entry name" value="RNA_pol_sigma70_r1_2"/>
</dbReference>
<dbReference type="Pfam" id="PF00140">
    <property type="entry name" value="Sigma70_r1_2"/>
    <property type="match status" value="1"/>
</dbReference>
<dbReference type="GO" id="GO:0003677">
    <property type="term" value="F:DNA binding"/>
    <property type="evidence" value="ECO:0007669"/>
    <property type="project" value="UniProtKB-KW"/>
</dbReference>
<organism evidence="8 9">
    <name type="scientific">Geobacter pickeringii</name>
    <dbReference type="NCBI Taxonomy" id="345632"/>
    <lineage>
        <taxon>Bacteria</taxon>
        <taxon>Pseudomonadati</taxon>
        <taxon>Thermodesulfobacteriota</taxon>
        <taxon>Desulfuromonadia</taxon>
        <taxon>Geobacterales</taxon>
        <taxon>Geobacteraceae</taxon>
        <taxon>Geobacter</taxon>
    </lineage>
</organism>
<evidence type="ECO:0000256" key="6">
    <source>
        <dbReference type="SAM" id="MobiDB-lite"/>
    </source>
</evidence>
<sequence>MEDGVFVDKELEEPEESSEDFIEPEPSSFELDEAEEEEREEEVKVLEQEHFDDAIKLYLREIQKTTLLTADEEKALASRIAKGDKSARDKMIESNLRLVVKIAKRYINRGLPFLDLIEEGNMGLIKAVERFKLSKECRFSTYATWWIRQSIERALVNQSRTIRLPVHVSDDINKMLKITRELVQRLNREPNVKEVATAMNVNSAYIRRLMVLLKKTYSIERPMGENSDYFLIDTIEDTSTVSPAVLLEDLNKYEIVSKWFSSLSENEQRILTLRFGLDDKEPQTLDTIGRSFGVTRERIRQIEAKSLEKLRRFIEGSDSQSID</sequence>
<feature type="domain" description="RNA polymerase sigma-70" evidence="7">
    <location>
        <begin position="115"/>
        <end position="128"/>
    </location>
</feature>
<dbReference type="InterPro" id="IPR014284">
    <property type="entry name" value="RNA_pol_sigma-70_dom"/>
</dbReference>
<dbReference type="KEGG" id="gpi:GPICK_08460"/>
<dbReference type="SUPFAM" id="SSF88946">
    <property type="entry name" value="Sigma2 domain of RNA polymerase sigma factors"/>
    <property type="match status" value="1"/>
</dbReference>
<gene>
    <name evidence="8" type="ORF">GPICK_08460</name>
</gene>
<dbReference type="STRING" id="345632.GPICK_08460"/>
<evidence type="ECO:0000256" key="1">
    <source>
        <dbReference type="ARBA" id="ARBA00007788"/>
    </source>
</evidence>
<dbReference type="InterPro" id="IPR007627">
    <property type="entry name" value="RNA_pol_sigma70_r2"/>
</dbReference>
<evidence type="ECO:0000256" key="3">
    <source>
        <dbReference type="ARBA" id="ARBA00023082"/>
    </source>
</evidence>
<keyword evidence="2" id="KW-0805">Transcription regulation</keyword>
<reference evidence="8 9" key="1">
    <citation type="journal article" date="2015" name="Genome Announc.">
        <title>Complete Genome of Geobacter pickeringii G13T, a Metal-Reducing Isolate from Sedimentary Kaolin Deposits.</title>
        <authorList>
            <person name="Badalamenti J.P."/>
            <person name="Bond D.R."/>
        </authorList>
    </citation>
    <scope>NUCLEOTIDE SEQUENCE [LARGE SCALE GENOMIC DNA]</scope>
    <source>
        <strain evidence="8 9">G13</strain>
    </source>
</reference>
<evidence type="ECO:0000313" key="8">
    <source>
        <dbReference type="EMBL" id="AJE03382.1"/>
    </source>
</evidence>
<dbReference type="PRINTS" id="PR00046">
    <property type="entry name" value="SIGMA70FCT"/>
</dbReference>
<dbReference type="InterPro" id="IPR050239">
    <property type="entry name" value="Sigma-70_RNA_pol_init_factors"/>
</dbReference>
<dbReference type="InterPro" id="IPR013325">
    <property type="entry name" value="RNA_pol_sigma_r2"/>
</dbReference>
<accession>A0A0B5B9X9</accession>
<dbReference type="InterPro" id="IPR007624">
    <property type="entry name" value="RNA_pol_sigma70_r3"/>
</dbReference>
<feature type="compositionally biased region" description="Acidic residues" evidence="6">
    <location>
        <begin position="30"/>
        <end position="40"/>
    </location>
</feature>
<keyword evidence="4" id="KW-0238">DNA-binding</keyword>
<dbReference type="OrthoDB" id="9809557at2"/>
<evidence type="ECO:0000259" key="7">
    <source>
        <dbReference type="PROSITE" id="PS00715"/>
    </source>
</evidence>
<dbReference type="InterPro" id="IPR007630">
    <property type="entry name" value="RNA_pol_sigma70_r4"/>
</dbReference>
<dbReference type="GO" id="GO:0006352">
    <property type="term" value="P:DNA-templated transcription initiation"/>
    <property type="evidence" value="ECO:0007669"/>
    <property type="project" value="InterPro"/>
</dbReference>
<dbReference type="NCBIfam" id="TIGR02937">
    <property type="entry name" value="sigma70-ECF"/>
    <property type="match status" value="1"/>
</dbReference>
<dbReference type="InterPro" id="IPR000943">
    <property type="entry name" value="RNA_pol_sigma70"/>
</dbReference>
<dbReference type="Pfam" id="PF04542">
    <property type="entry name" value="Sigma70_r2"/>
    <property type="match status" value="1"/>
</dbReference>
<keyword evidence="9" id="KW-1185">Reference proteome</keyword>